<feature type="chain" id="PRO_5037757380" evidence="1">
    <location>
        <begin position="32"/>
        <end position="504"/>
    </location>
</feature>
<feature type="signal peptide" evidence="1">
    <location>
        <begin position="1"/>
        <end position="31"/>
    </location>
</feature>
<dbReference type="PANTHER" id="PTHR11647">
    <property type="entry name" value="HYDRANTOINASE/DIHYDROPYRIMIDINASE FAMILY MEMBER"/>
    <property type="match status" value="1"/>
</dbReference>
<proteinExistence type="predicted"/>
<reference evidence="2" key="1">
    <citation type="submission" date="2021-01" db="EMBL/GenBank/DDBJ databases">
        <authorList>
            <person name="Zhong Y.L."/>
        </authorList>
    </citation>
    <scope>NUCLEOTIDE SEQUENCE</scope>
    <source>
        <strain evidence="2">KCTC 23302</strain>
    </source>
</reference>
<dbReference type="InterPro" id="IPR023100">
    <property type="entry name" value="D-aminoacylase_insert_dom_sf"/>
</dbReference>
<accession>A0A937DCR5</accession>
<dbReference type="GO" id="GO:0016811">
    <property type="term" value="F:hydrolase activity, acting on carbon-nitrogen (but not peptide) bonds, in linear amides"/>
    <property type="evidence" value="ECO:0007669"/>
    <property type="project" value="InterPro"/>
</dbReference>
<dbReference type="Gene3D" id="3.20.20.140">
    <property type="entry name" value="Metal-dependent hydrolases"/>
    <property type="match status" value="1"/>
</dbReference>
<protein>
    <submittedName>
        <fullName evidence="2">D-glutamate deacylase</fullName>
    </submittedName>
</protein>
<dbReference type="Proteomes" id="UP000651057">
    <property type="component" value="Unassembled WGS sequence"/>
</dbReference>
<organism evidence="2 3">
    <name type="scientific">Aquimarina mytili</name>
    <dbReference type="NCBI Taxonomy" id="874423"/>
    <lineage>
        <taxon>Bacteria</taxon>
        <taxon>Pseudomonadati</taxon>
        <taxon>Bacteroidota</taxon>
        <taxon>Flavobacteriia</taxon>
        <taxon>Flavobacteriales</taxon>
        <taxon>Flavobacteriaceae</taxon>
        <taxon>Aquimarina</taxon>
    </lineage>
</organism>
<dbReference type="AlphaFoldDB" id="A0A937DCR5"/>
<dbReference type="InterPro" id="IPR032466">
    <property type="entry name" value="Metal_Hydrolase"/>
</dbReference>
<evidence type="ECO:0000256" key="1">
    <source>
        <dbReference type="SAM" id="SignalP"/>
    </source>
</evidence>
<name>A0A937DCR5_9FLAO</name>
<dbReference type="Gene3D" id="3.30.1490.130">
    <property type="entry name" value="D-aminoacylase. Domain 3"/>
    <property type="match status" value="1"/>
</dbReference>
<dbReference type="Gene3D" id="2.30.40.10">
    <property type="entry name" value="Urease, subunit C, domain 1"/>
    <property type="match status" value="1"/>
</dbReference>
<gene>
    <name evidence="2" type="ORF">JJQ60_20480</name>
</gene>
<dbReference type="PANTHER" id="PTHR11647:SF1">
    <property type="entry name" value="COLLAPSIN RESPONSE MEDIATOR PROTEIN"/>
    <property type="match status" value="1"/>
</dbReference>
<comment type="caution">
    <text evidence="2">The sequence shown here is derived from an EMBL/GenBank/DDBJ whole genome shotgun (WGS) entry which is preliminary data.</text>
</comment>
<evidence type="ECO:0000313" key="3">
    <source>
        <dbReference type="Proteomes" id="UP000651057"/>
    </source>
</evidence>
<keyword evidence="3" id="KW-1185">Reference proteome</keyword>
<dbReference type="SUPFAM" id="SSF51556">
    <property type="entry name" value="Metallo-dependent hydrolases"/>
    <property type="match status" value="1"/>
</dbReference>
<keyword evidence="1" id="KW-0732">Signal</keyword>
<dbReference type="InterPro" id="IPR011059">
    <property type="entry name" value="Metal-dep_hydrolase_composite"/>
</dbReference>
<sequence>MIHNPFKPFKVLRKTTTCCILFYWIAQSVFAQPNNQYDIVLQGGRVIDPETKLDAIRNIGIRDGQILEISTNTLSGTEIINVSGLIVAPGFIDLHVHGITNIEQEYQIKDGVTTALELEWGLPFLKEWYALRKSKALINFGASVNWPITRVQSLASYQEQLSSLKEIMSTKGLPVTQTMPVFGKSFYQELPQDKIPEMLDYVQESLKSGGLGISMPIGYLPGASTEEVFRVYQLAGTLKAPVYAHVREGGVIAIQQVISDAVLTRAPLHICHINSMALNKIMLAIEMVNTAQKSGFDITTELYPYTAGSTDLKSAIFDTGWQKKLGMSFKDLQWVATGERLTEETFATYRKDGGTVVMHNMKPEWIASGIASKGMIIASDGMPYAKLAHPRSSGTFSRVLGKYVREDKVIDLTEAIEKITFLPAKRLEVIAPMMKRKGRIQVNADADITVFSFDKIIDKSTFEKGIQPSEGIEYVLVNGIPVLRKGKIVKDTFPGQPVYGKYKE</sequence>
<dbReference type="SUPFAM" id="SSF51338">
    <property type="entry name" value="Composite domain of metallo-dependent hydrolases"/>
    <property type="match status" value="1"/>
</dbReference>
<dbReference type="NCBIfam" id="NF006560">
    <property type="entry name" value="PRK09061.1"/>
    <property type="match status" value="1"/>
</dbReference>
<evidence type="ECO:0000313" key="2">
    <source>
        <dbReference type="EMBL" id="MBL0685918.1"/>
    </source>
</evidence>
<dbReference type="InterPro" id="IPR050378">
    <property type="entry name" value="Metallo-dep_Hydrolases_sf"/>
</dbReference>
<dbReference type="RefSeq" id="WP_201924389.1">
    <property type="nucleotide sequence ID" value="NZ_BAABAX010000024.1"/>
</dbReference>
<dbReference type="EMBL" id="JAERQJ010000014">
    <property type="protein sequence ID" value="MBL0685918.1"/>
    <property type="molecule type" value="Genomic_DNA"/>
</dbReference>